<dbReference type="AlphaFoldDB" id="A0A132P0G3"/>
<dbReference type="OrthoDB" id="5590314at2759"/>
<dbReference type="SUPFAM" id="SSF55909">
    <property type="entry name" value="Pentein"/>
    <property type="match status" value="1"/>
</dbReference>
<dbReference type="SMR" id="A0A132P0G3"/>
<dbReference type="Gene3D" id="3.75.10.10">
    <property type="entry name" value="L-arginine/glycine Amidinotransferase, Chain A"/>
    <property type="match status" value="1"/>
</dbReference>
<dbReference type="PANTHER" id="PTHR47271">
    <property type="entry name" value="ARGININE DEIMINASE"/>
    <property type="match status" value="1"/>
</dbReference>
<dbReference type="GO" id="GO:0019546">
    <property type="term" value="P:L-arginine deiminase pathway"/>
    <property type="evidence" value="ECO:0007669"/>
    <property type="project" value="TreeGrafter"/>
</dbReference>
<dbReference type="GO" id="GO:0016990">
    <property type="term" value="F:arginine deiminase activity"/>
    <property type="evidence" value="ECO:0007669"/>
    <property type="project" value="TreeGrafter"/>
</dbReference>
<accession>A0A132P0G3</accession>
<sequence>MTDFTKDKEKLAQATQGGETERAEIVVVHLPQGTSFLTSLNPEGNLLEESMCPDELKRDHEGFQAILKEKGCRVYMPYDVLSEASPAEREVLMDQAMASLKYEFHPSGARITPKMKYCVSDEYKRKVLSALSNRNLVDVILSEPVIHLIPGVRNTALVTKSVEIHDSNNMVFMRDQQITTRRGVVMGQFQAPQRRREQVFALIFWKHLGVRVVGDCREGGPHCMLEGGDFIPASPGLAMMGVGLRSTYVGARYLMSKDLLGTRRFAVVKDCFDQHQDRMHLDCTCSIIHDKLVVLDEYICSGMGLRYVDEWIDIGAEAAKKAKSSAVICGTYALVRANVEFQQWLDENGYTIIRIPHEYQLAYGCNNLNLGNNCVLSVHQPTIDFIKASPAYISYCKSHNLSNGLDLVYVPFRGITRMYGSLHCASQVIYRTPATPATVKACEQEGDGLAVIYEKNGEPVDAAGRKFDCVLYIPSTVDDLVDSLGISLGDDVAPSREIIADVHKLYQKLISEGRVLYITWRMPSMPVVSLKGAARAGSLKAILDKIPQLPSFTPKVVDGAPAAYTRYLGLEQADICIDIS</sequence>
<dbReference type="PANTHER" id="PTHR47271:SF2">
    <property type="entry name" value="ARGININE DEIMINASE"/>
    <property type="match status" value="1"/>
</dbReference>
<organism evidence="1 2">
    <name type="scientific">Giardia duodenalis assemblage B</name>
    <dbReference type="NCBI Taxonomy" id="1394984"/>
    <lineage>
        <taxon>Eukaryota</taxon>
        <taxon>Metamonada</taxon>
        <taxon>Diplomonadida</taxon>
        <taxon>Hexamitidae</taxon>
        <taxon>Giardiinae</taxon>
        <taxon>Giardia</taxon>
    </lineage>
</organism>
<reference evidence="1 2" key="1">
    <citation type="journal article" date="2015" name="Mol. Biochem. Parasitol.">
        <title>Identification of polymorphic genes for use in assemblage B genotyping assays through comparative genomics of multiple assemblage B Giardia duodenalis isolates.</title>
        <authorList>
            <person name="Wielinga C."/>
            <person name="Thompson R.C."/>
            <person name="Monis P."/>
            <person name="Ryan U."/>
        </authorList>
    </citation>
    <scope>NUCLEOTIDE SEQUENCE [LARGE SCALE GENOMIC DNA]</scope>
    <source>
        <strain evidence="1 2">BAH15c1</strain>
    </source>
</reference>
<evidence type="ECO:0000313" key="1">
    <source>
        <dbReference type="EMBL" id="KWX15829.1"/>
    </source>
</evidence>
<proteinExistence type="predicted"/>
<dbReference type="Proteomes" id="UP000070089">
    <property type="component" value="Unassembled WGS sequence"/>
</dbReference>
<name>A0A132P0G3_GIAIN</name>
<dbReference type="Pfam" id="PF02274">
    <property type="entry name" value="ADI"/>
    <property type="match status" value="1"/>
</dbReference>
<gene>
    <name evidence="1" type="ORF">QR46_0147</name>
</gene>
<evidence type="ECO:0000313" key="2">
    <source>
        <dbReference type="Proteomes" id="UP000070089"/>
    </source>
</evidence>
<comment type="caution">
    <text evidence="1">The sequence shown here is derived from an EMBL/GenBank/DDBJ whole genome shotgun (WGS) entry which is preliminary data.</text>
</comment>
<dbReference type="VEuPathDB" id="GiardiaDB:QR46_0147"/>
<protein>
    <submittedName>
        <fullName evidence="1">Arginine deiminase</fullName>
    </submittedName>
</protein>
<dbReference type="EMBL" id="JXTI01000002">
    <property type="protein sequence ID" value="KWX15829.1"/>
    <property type="molecule type" value="Genomic_DNA"/>
</dbReference>